<organism evidence="1 2">
    <name type="scientific">Cnephaeus nilssonii</name>
    <name type="common">Northern bat</name>
    <name type="synonym">Eptesicus nilssonii</name>
    <dbReference type="NCBI Taxonomy" id="3371016"/>
    <lineage>
        <taxon>Eukaryota</taxon>
        <taxon>Metazoa</taxon>
        <taxon>Chordata</taxon>
        <taxon>Craniata</taxon>
        <taxon>Vertebrata</taxon>
        <taxon>Euteleostomi</taxon>
        <taxon>Mammalia</taxon>
        <taxon>Eutheria</taxon>
        <taxon>Laurasiatheria</taxon>
        <taxon>Chiroptera</taxon>
        <taxon>Yangochiroptera</taxon>
        <taxon>Vespertilionidae</taxon>
        <taxon>Cnephaeus</taxon>
    </lineage>
</organism>
<protein>
    <submittedName>
        <fullName evidence="1">Uncharacterized protein</fullName>
    </submittedName>
</protein>
<name>A0AA40LE34_CNENI</name>
<reference evidence="1" key="1">
    <citation type="submission" date="2023-06" db="EMBL/GenBank/DDBJ databases">
        <title>Reference genome for the Northern bat (Eptesicus nilssonii), a most northern bat species.</title>
        <authorList>
            <person name="Laine V.N."/>
            <person name="Pulliainen A.T."/>
            <person name="Lilley T.M."/>
        </authorList>
    </citation>
    <scope>NUCLEOTIDE SEQUENCE</scope>
    <source>
        <strain evidence="1">BLF_Eptnil</strain>
        <tissue evidence="1">Kidney</tissue>
    </source>
</reference>
<dbReference type="AlphaFoldDB" id="A0AA40LE34"/>
<evidence type="ECO:0000313" key="1">
    <source>
        <dbReference type="EMBL" id="KAK1328787.1"/>
    </source>
</evidence>
<proteinExistence type="predicted"/>
<comment type="caution">
    <text evidence="1">The sequence shown here is derived from an EMBL/GenBank/DDBJ whole genome shotgun (WGS) entry which is preliminary data.</text>
</comment>
<gene>
    <name evidence="1" type="ORF">QTO34_010956</name>
</gene>
<dbReference type="Proteomes" id="UP001177744">
    <property type="component" value="Unassembled WGS sequence"/>
</dbReference>
<evidence type="ECO:0000313" key="2">
    <source>
        <dbReference type="Proteomes" id="UP001177744"/>
    </source>
</evidence>
<dbReference type="EMBL" id="JAULJE010000022">
    <property type="protein sequence ID" value="KAK1328787.1"/>
    <property type="molecule type" value="Genomic_DNA"/>
</dbReference>
<sequence length="60" mass="6717">MRSKMSLTKEFMMPMALDEMPLSLRLRLRFLPSFFCALVTAFLEPFLAAGADLAGSGMTR</sequence>
<accession>A0AA40LE34</accession>
<keyword evidence="2" id="KW-1185">Reference proteome</keyword>